<evidence type="ECO:0000313" key="1">
    <source>
        <dbReference type="Ensembl" id="ENSNNAP00000028736.1"/>
    </source>
</evidence>
<reference evidence="1" key="1">
    <citation type="submission" date="2025-08" db="UniProtKB">
        <authorList>
            <consortium name="Ensembl"/>
        </authorList>
    </citation>
    <scope>IDENTIFICATION</scope>
</reference>
<dbReference type="Proteomes" id="UP000694559">
    <property type="component" value="Unplaced"/>
</dbReference>
<protein>
    <submittedName>
        <fullName evidence="1">Uncharacterized protein</fullName>
    </submittedName>
</protein>
<dbReference type="AlphaFoldDB" id="A0A8C6YI70"/>
<dbReference type="Ensembl" id="ENSNNAT00000030116.1">
    <property type="protein sequence ID" value="ENSNNAP00000028736.1"/>
    <property type="gene ID" value="ENSNNAG00000018458.1"/>
</dbReference>
<name>A0A8C6YI70_NAJNA</name>
<sequence length="56" mass="6204">STSMEIILFVGDPCHRWIPMETFSLSNDSCDHFGSDNFANTILLVVVTLCCCAVYS</sequence>
<accession>A0A8C6YI70</accession>
<organism evidence="1 2">
    <name type="scientific">Naja naja</name>
    <name type="common">Indian cobra</name>
    <dbReference type="NCBI Taxonomy" id="35670"/>
    <lineage>
        <taxon>Eukaryota</taxon>
        <taxon>Metazoa</taxon>
        <taxon>Chordata</taxon>
        <taxon>Craniata</taxon>
        <taxon>Vertebrata</taxon>
        <taxon>Euteleostomi</taxon>
        <taxon>Lepidosauria</taxon>
        <taxon>Squamata</taxon>
        <taxon>Bifurcata</taxon>
        <taxon>Unidentata</taxon>
        <taxon>Episquamata</taxon>
        <taxon>Toxicofera</taxon>
        <taxon>Serpentes</taxon>
        <taxon>Colubroidea</taxon>
        <taxon>Elapidae</taxon>
        <taxon>Elapinae</taxon>
        <taxon>Naja</taxon>
    </lineage>
</organism>
<dbReference type="OrthoDB" id="9909428at2759"/>
<keyword evidence="2" id="KW-1185">Reference proteome</keyword>
<reference evidence="1" key="2">
    <citation type="submission" date="2025-09" db="UniProtKB">
        <authorList>
            <consortium name="Ensembl"/>
        </authorList>
    </citation>
    <scope>IDENTIFICATION</scope>
</reference>
<proteinExistence type="predicted"/>
<dbReference type="GeneTree" id="ENSGT01000000220673"/>
<evidence type="ECO:0000313" key="2">
    <source>
        <dbReference type="Proteomes" id="UP000694559"/>
    </source>
</evidence>